<dbReference type="EMBL" id="JAYMGO010000015">
    <property type="protein sequence ID" value="KAL1260205.1"/>
    <property type="molecule type" value="Genomic_DNA"/>
</dbReference>
<dbReference type="Proteomes" id="UP001558613">
    <property type="component" value="Unassembled WGS sequence"/>
</dbReference>
<evidence type="ECO:0000313" key="3">
    <source>
        <dbReference type="Proteomes" id="UP001558613"/>
    </source>
</evidence>
<accession>A0ABR3M5V4</accession>
<gene>
    <name evidence="2" type="ORF">QQF64_008032</name>
</gene>
<comment type="caution">
    <text evidence="2">The sequence shown here is derived from an EMBL/GenBank/DDBJ whole genome shotgun (WGS) entry which is preliminary data.</text>
</comment>
<sequence length="147" mass="16229">MVTSDHCSSKNMLCSRSHVEAGNLRQWHLDQRVHTLPQLMHLLQILQRTLLILHTGAERHQVAVFFLHVLHLLNERLVRARQQCACPVQSLPELLLLLGQNESRGPGNTVTPPHGPSEPKPGFESSPLAGVQPDRTPPPSAGLSTCP</sequence>
<proteinExistence type="predicted"/>
<reference evidence="2 3" key="1">
    <citation type="submission" date="2023-09" db="EMBL/GenBank/DDBJ databases">
        <authorList>
            <person name="Wang M."/>
        </authorList>
    </citation>
    <scope>NUCLEOTIDE SEQUENCE [LARGE SCALE GENOMIC DNA]</scope>
    <source>
        <strain evidence="2">GT-2023</strain>
        <tissue evidence="2">Liver</tissue>
    </source>
</reference>
<evidence type="ECO:0000313" key="2">
    <source>
        <dbReference type="EMBL" id="KAL1260205.1"/>
    </source>
</evidence>
<keyword evidence="3" id="KW-1185">Reference proteome</keyword>
<evidence type="ECO:0000256" key="1">
    <source>
        <dbReference type="SAM" id="MobiDB-lite"/>
    </source>
</evidence>
<protein>
    <submittedName>
        <fullName evidence="2">Uncharacterized protein</fullName>
    </submittedName>
</protein>
<organism evidence="2 3">
    <name type="scientific">Cirrhinus molitorella</name>
    <name type="common">mud carp</name>
    <dbReference type="NCBI Taxonomy" id="172907"/>
    <lineage>
        <taxon>Eukaryota</taxon>
        <taxon>Metazoa</taxon>
        <taxon>Chordata</taxon>
        <taxon>Craniata</taxon>
        <taxon>Vertebrata</taxon>
        <taxon>Euteleostomi</taxon>
        <taxon>Actinopterygii</taxon>
        <taxon>Neopterygii</taxon>
        <taxon>Teleostei</taxon>
        <taxon>Ostariophysi</taxon>
        <taxon>Cypriniformes</taxon>
        <taxon>Cyprinidae</taxon>
        <taxon>Labeoninae</taxon>
        <taxon>Labeonini</taxon>
        <taxon>Cirrhinus</taxon>
    </lineage>
</organism>
<feature type="region of interest" description="Disordered" evidence="1">
    <location>
        <begin position="101"/>
        <end position="147"/>
    </location>
</feature>
<feature type="compositionally biased region" description="Polar residues" evidence="1">
    <location>
        <begin position="101"/>
        <end position="111"/>
    </location>
</feature>
<name>A0ABR3M5V4_9TELE</name>